<dbReference type="EMBL" id="CAMPGE010010815">
    <property type="protein sequence ID" value="CAI2369662.1"/>
    <property type="molecule type" value="Genomic_DNA"/>
</dbReference>
<feature type="compositionally biased region" description="Polar residues" evidence="3">
    <location>
        <begin position="109"/>
        <end position="124"/>
    </location>
</feature>
<evidence type="ECO:0000313" key="6">
    <source>
        <dbReference type="Proteomes" id="UP001295684"/>
    </source>
</evidence>
<dbReference type="SMART" id="SM00454">
    <property type="entry name" value="SAM"/>
    <property type="match status" value="1"/>
</dbReference>
<evidence type="ECO:0000259" key="4">
    <source>
        <dbReference type="PROSITE" id="PS50105"/>
    </source>
</evidence>
<feature type="region of interest" description="Disordered" evidence="3">
    <location>
        <begin position="274"/>
        <end position="330"/>
    </location>
</feature>
<feature type="compositionally biased region" description="Basic and acidic residues" evidence="3">
    <location>
        <begin position="1"/>
        <end position="56"/>
    </location>
</feature>
<comment type="caution">
    <text evidence="5">The sequence shown here is derived from an EMBL/GenBank/DDBJ whole genome shotgun (WGS) entry which is preliminary data.</text>
</comment>
<keyword evidence="6" id="KW-1185">Reference proteome</keyword>
<protein>
    <recommendedName>
        <fullName evidence="4">SAM domain-containing protein</fullName>
    </recommendedName>
</protein>
<dbReference type="PANTHER" id="PTHR24174">
    <property type="entry name" value="ANKYRIN REPEAT AND STERILE ALPHA MOTIF DOMAIN-CONTAINING PROTEIN 1"/>
    <property type="match status" value="1"/>
</dbReference>
<feature type="compositionally biased region" description="Polar residues" evidence="3">
    <location>
        <begin position="311"/>
        <end position="322"/>
    </location>
</feature>
<dbReference type="InterPro" id="IPR033635">
    <property type="entry name" value="ANKS1/Caskin"/>
</dbReference>
<feature type="compositionally biased region" description="Basic residues" evidence="3">
    <location>
        <begin position="79"/>
        <end position="89"/>
    </location>
</feature>
<dbReference type="AlphaFoldDB" id="A0AAD1UJ19"/>
<evidence type="ECO:0000256" key="1">
    <source>
        <dbReference type="ARBA" id="ARBA00022737"/>
    </source>
</evidence>
<dbReference type="Pfam" id="PF00536">
    <property type="entry name" value="SAM_1"/>
    <property type="match status" value="1"/>
</dbReference>
<proteinExistence type="predicted"/>
<reference evidence="5" key="1">
    <citation type="submission" date="2023-07" db="EMBL/GenBank/DDBJ databases">
        <authorList>
            <consortium name="AG Swart"/>
            <person name="Singh M."/>
            <person name="Singh A."/>
            <person name="Seah K."/>
            <person name="Emmerich C."/>
        </authorList>
    </citation>
    <scope>NUCLEOTIDE SEQUENCE</scope>
    <source>
        <strain evidence="5">DP1</strain>
    </source>
</reference>
<name>A0AAD1UJ19_EUPCR</name>
<dbReference type="Gene3D" id="1.10.150.50">
    <property type="entry name" value="Transcription Factor, Ets-1"/>
    <property type="match status" value="1"/>
</dbReference>
<feature type="compositionally biased region" description="Basic and acidic residues" evidence="3">
    <location>
        <begin position="301"/>
        <end position="310"/>
    </location>
</feature>
<keyword evidence="2" id="KW-0040">ANK repeat</keyword>
<dbReference type="InterPro" id="IPR001660">
    <property type="entry name" value="SAM"/>
</dbReference>
<accession>A0AAD1UJ19</accession>
<dbReference type="SUPFAM" id="SSF47769">
    <property type="entry name" value="SAM/Pointed domain"/>
    <property type="match status" value="1"/>
</dbReference>
<dbReference type="InterPro" id="IPR013761">
    <property type="entry name" value="SAM/pointed_sf"/>
</dbReference>
<dbReference type="PROSITE" id="PS50105">
    <property type="entry name" value="SAM_DOMAIN"/>
    <property type="match status" value="1"/>
</dbReference>
<evidence type="ECO:0000256" key="3">
    <source>
        <dbReference type="SAM" id="MobiDB-lite"/>
    </source>
</evidence>
<feature type="compositionally biased region" description="Acidic residues" evidence="3">
    <location>
        <begin position="414"/>
        <end position="435"/>
    </location>
</feature>
<evidence type="ECO:0000313" key="5">
    <source>
        <dbReference type="EMBL" id="CAI2369662.1"/>
    </source>
</evidence>
<evidence type="ECO:0000256" key="2">
    <source>
        <dbReference type="ARBA" id="ARBA00023043"/>
    </source>
</evidence>
<keyword evidence="1" id="KW-0677">Repeat</keyword>
<organism evidence="5 6">
    <name type="scientific">Euplotes crassus</name>
    <dbReference type="NCBI Taxonomy" id="5936"/>
    <lineage>
        <taxon>Eukaryota</taxon>
        <taxon>Sar</taxon>
        <taxon>Alveolata</taxon>
        <taxon>Ciliophora</taxon>
        <taxon>Intramacronucleata</taxon>
        <taxon>Spirotrichea</taxon>
        <taxon>Hypotrichia</taxon>
        <taxon>Euplotida</taxon>
        <taxon>Euplotidae</taxon>
        <taxon>Moneuplotes</taxon>
    </lineage>
</organism>
<feature type="region of interest" description="Disordered" evidence="3">
    <location>
        <begin position="413"/>
        <end position="435"/>
    </location>
</feature>
<feature type="domain" description="SAM" evidence="4">
    <location>
        <begin position="134"/>
        <end position="197"/>
    </location>
</feature>
<feature type="region of interest" description="Disordered" evidence="3">
    <location>
        <begin position="1"/>
        <end position="137"/>
    </location>
</feature>
<feature type="compositionally biased region" description="Polar residues" evidence="3">
    <location>
        <begin position="285"/>
        <end position="295"/>
    </location>
</feature>
<gene>
    <name evidence="5" type="ORF">ECRASSUSDP1_LOCUS10965</name>
</gene>
<sequence length="435" mass="49332">MDKIQRKQKVKEVKKASTRLEEETKEKEAQLEQLKKMMNLERQRKEEMKVTKDGSRWRTGNKTTKIKGYGKAVLDQHKKELHRAKKRILKNNAAGTLNAQEERRGSKPPTAQSNSKPPTAQSRSKPQEETVPDGEFPEVEEFLESVKLKKYVKKFVDNGFEDLETILELNEEYLETIGIPLGHKLKIMKRIKDINSQKQTDFNISNTQVEEQCSEPMVEVGAEPKVPQNRGWTTTANQDSAVNTMETGDNLPDNCGFETSSHPQVQTTGVSVETQKTSAKEDVPSQVNSSTTIDTSKVKSVRMEELKMQTEKPTTQEMNTDTGMDPMLGGSKIGKKESCWQCYKLEIESDMLSIPEVPKKLFCSHKCLGKFKIENFVKCSMDGCNNRFPKIRGGTLVGSQWYCNQECAQKDNPEVDEIVEDEKEPEEVPQTGAEE</sequence>
<dbReference type="Proteomes" id="UP001295684">
    <property type="component" value="Unassembled WGS sequence"/>
</dbReference>
<dbReference type="PANTHER" id="PTHR24174:SF16">
    <property type="entry name" value="CASKIN-2"/>
    <property type="match status" value="1"/>
</dbReference>